<feature type="signal peptide" evidence="2">
    <location>
        <begin position="1"/>
        <end position="19"/>
    </location>
</feature>
<dbReference type="EMBL" id="KZ613937">
    <property type="protein sequence ID" value="PMD49015.1"/>
    <property type="molecule type" value="Genomic_DNA"/>
</dbReference>
<keyword evidence="2" id="KW-0732">Signal</keyword>
<dbReference type="Pfam" id="PF22893">
    <property type="entry name" value="ULD_2"/>
    <property type="match status" value="1"/>
</dbReference>
<gene>
    <name evidence="4" type="ORF">L207DRAFT_560540</name>
</gene>
<feature type="compositionally biased region" description="Pro residues" evidence="1">
    <location>
        <begin position="568"/>
        <end position="621"/>
    </location>
</feature>
<feature type="compositionally biased region" description="Low complexity" evidence="1">
    <location>
        <begin position="638"/>
        <end position="654"/>
    </location>
</feature>
<feature type="region of interest" description="Disordered" evidence="1">
    <location>
        <begin position="343"/>
        <end position="389"/>
    </location>
</feature>
<feature type="region of interest" description="Disordered" evidence="1">
    <location>
        <begin position="234"/>
        <end position="286"/>
    </location>
</feature>
<keyword evidence="5" id="KW-1185">Reference proteome</keyword>
<evidence type="ECO:0000313" key="4">
    <source>
        <dbReference type="EMBL" id="PMD49015.1"/>
    </source>
</evidence>
<feature type="domain" description="Ubiquitin-like" evidence="3">
    <location>
        <begin position="475"/>
        <end position="555"/>
    </location>
</feature>
<reference evidence="4 5" key="1">
    <citation type="submission" date="2016-04" db="EMBL/GenBank/DDBJ databases">
        <title>A degradative enzymes factory behind the ericoid mycorrhizal symbiosis.</title>
        <authorList>
            <consortium name="DOE Joint Genome Institute"/>
            <person name="Martino E."/>
            <person name="Morin E."/>
            <person name="Grelet G."/>
            <person name="Kuo A."/>
            <person name="Kohler A."/>
            <person name="Daghino S."/>
            <person name="Barry K."/>
            <person name="Choi C."/>
            <person name="Cichocki N."/>
            <person name="Clum A."/>
            <person name="Copeland A."/>
            <person name="Hainaut M."/>
            <person name="Haridas S."/>
            <person name="Labutti K."/>
            <person name="Lindquist E."/>
            <person name="Lipzen A."/>
            <person name="Khouja H.-R."/>
            <person name="Murat C."/>
            <person name="Ohm R."/>
            <person name="Olson A."/>
            <person name="Spatafora J."/>
            <person name="Veneault-Fourrey C."/>
            <person name="Henrissat B."/>
            <person name="Grigoriev I."/>
            <person name="Martin F."/>
            <person name="Perotto S."/>
        </authorList>
    </citation>
    <scope>NUCLEOTIDE SEQUENCE [LARGE SCALE GENOMIC DNA]</scope>
    <source>
        <strain evidence="4 5">F</strain>
    </source>
</reference>
<dbReference type="STRING" id="1149755.A0A2J6SE12"/>
<name>A0A2J6SE12_HYAVF</name>
<feature type="chain" id="PRO_5014359938" description="Ubiquitin-like domain-containing protein" evidence="2">
    <location>
        <begin position="20"/>
        <end position="770"/>
    </location>
</feature>
<feature type="compositionally biased region" description="Basic and acidic residues" evidence="1">
    <location>
        <begin position="268"/>
        <end position="278"/>
    </location>
</feature>
<evidence type="ECO:0000256" key="1">
    <source>
        <dbReference type="SAM" id="MobiDB-lite"/>
    </source>
</evidence>
<dbReference type="OrthoDB" id="7464126at2759"/>
<accession>A0A2J6SE12</accession>
<evidence type="ECO:0000256" key="2">
    <source>
        <dbReference type="SAM" id="SignalP"/>
    </source>
</evidence>
<dbReference type="AlphaFoldDB" id="A0A2J6SE12"/>
<dbReference type="Proteomes" id="UP000235786">
    <property type="component" value="Unassembled WGS sequence"/>
</dbReference>
<dbReference type="InterPro" id="IPR054464">
    <property type="entry name" value="ULD_fung"/>
</dbReference>
<organism evidence="4 5">
    <name type="scientific">Hyaloscypha variabilis (strain UAMH 11265 / GT02V1 / F)</name>
    <name type="common">Meliniomyces variabilis</name>
    <dbReference type="NCBI Taxonomy" id="1149755"/>
    <lineage>
        <taxon>Eukaryota</taxon>
        <taxon>Fungi</taxon>
        <taxon>Dikarya</taxon>
        <taxon>Ascomycota</taxon>
        <taxon>Pezizomycotina</taxon>
        <taxon>Leotiomycetes</taxon>
        <taxon>Helotiales</taxon>
        <taxon>Hyaloscyphaceae</taxon>
        <taxon>Hyaloscypha</taxon>
        <taxon>Hyaloscypha variabilis</taxon>
    </lineage>
</organism>
<feature type="region of interest" description="Disordered" evidence="1">
    <location>
        <begin position="558"/>
        <end position="672"/>
    </location>
</feature>
<protein>
    <recommendedName>
        <fullName evidence="3">Ubiquitin-like domain-containing protein</fullName>
    </recommendedName>
</protein>
<sequence>MSFGFGISDFLTMGQLAWAAFDGAKRACGEHGELTREMASLVTVLDTVQSEISDPSSPVNMVRGSRRKELQNLIEECLRHVRQINTILAKYNSLSDAKRGQFLWQKVRFRNEGVKDIDQIRSKISMYTMAIHMSLTLLSLGSRGQAERQLSRQGGQLRGITESVNLLVAKMNTSSYEGSVWSKYTDDDVEFWRSFRRQLVKEGYKSRVIRSQKGLIQAYVRELESRGVLDAETKNSHSALNADSESKDSSLQEESASDPAGLQTGAKSSHEASQHGPEDVDVSGLSNFQPSWFEKEEYSSESQNYGQPTVEDFEHLSEFDRLQGEEPARSLDNNERVEEEAWLEEGILDKEPLSPYPSDTAHGSEYLEPQDREQQQQSMGSGDDTITGRIRGYNILPSLENGNCVKLRPSPYVDGHQAGVSGPSHVNGFQSVIIDNTSTTNEASGQDDDTPLDREASAKAREEAFNALSSKEKKVIITMLDPSGRKYPLPYFLVKTWQGMQYILEQAFLNIEGIGPRIAKAEYDLVNSDGAVIIPHLWETFVEPDMLVEVHIWPNSSPQMQSSLPTPESIPPVHPVPPPSPPTPQRHSPPPPSCHSSPPPRRSSPPPSRRSVPPPPPPPRSAAPRSYISVARRHRSTSRTSSHGSSSHKTSGKSVNWSLLWSPRPSKAKPKKWRPLPYSISLPPPPPYSSYESSYDDCTCWECRYTYIAYQQQPLEPGPSTSQFKVKYPQVTRDVVQTKSFKREAAECLESILEVEPIFEIEGEQIYELE</sequence>
<evidence type="ECO:0000313" key="5">
    <source>
        <dbReference type="Proteomes" id="UP000235786"/>
    </source>
</evidence>
<evidence type="ECO:0000259" key="3">
    <source>
        <dbReference type="Pfam" id="PF22893"/>
    </source>
</evidence>
<proteinExistence type="predicted"/>